<dbReference type="GO" id="GO:0042761">
    <property type="term" value="P:very long-chain fatty acid biosynthetic process"/>
    <property type="evidence" value="ECO:0007669"/>
    <property type="project" value="TreeGrafter"/>
</dbReference>
<dbReference type="EC" id="2.3.1.199" evidence="10"/>
<dbReference type="AlphaFoldDB" id="A0A8J2PGT6"/>
<dbReference type="PANTHER" id="PTHR11157">
    <property type="entry name" value="FATTY ACID ACYL TRANSFERASE-RELATED"/>
    <property type="match status" value="1"/>
</dbReference>
<feature type="transmembrane region" description="Helical" evidence="10">
    <location>
        <begin position="111"/>
        <end position="134"/>
    </location>
</feature>
<keyword evidence="4 10" id="KW-0812">Transmembrane</keyword>
<comment type="similarity">
    <text evidence="10">Belongs to the ELO family.</text>
</comment>
<name>A0A8J2PGT6_9HEXA</name>
<dbReference type="InterPro" id="IPR002076">
    <property type="entry name" value="ELO_fam"/>
</dbReference>
<keyword evidence="9 10" id="KW-0275">Fatty acid biosynthesis</keyword>
<reference evidence="11" key="1">
    <citation type="submission" date="2021-06" db="EMBL/GenBank/DDBJ databases">
        <authorList>
            <person name="Hodson N. C."/>
            <person name="Mongue J. A."/>
            <person name="Jaron S. K."/>
        </authorList>
    </citation>
    <scope>NUCLEOTIDE SEQUENCE</scope>
</reference>
<keyword evidence="7 10" id="KW-0443">Lipid metabolism</keyword>
<evidence type="ECO:0000256" key="2">
    <source>
        <dbReference type="ARBA" id="ARBA00022516"/>
    </source>
</evidence>
<organism evidence="11 12">
    <name type="scientific">Allacma fusca</name>
    <dbReference type="NCBI Taxonomy" id="39272"/>
    <lineage>
        <taxon>Eukaryota</taxon>
        <taxon>Metazoa</taxon>
        <taxon>Ecdysozoa</taxon>
        <taxon>Arthropoda</taxon>
        <taxon>Hexapoda</taxon>
        <taxon>Collembola</taxon>
        <taxon>Symphypleona</taxon>
        <taxon>Sminthuridae</taxon>
        <taxon>Allacma</taxon>
    </lineage>
</organism>
<dbReference type="OrthoDB" id="6495585at2759"/>
<dbReference type="Pfam" id="PF01151">
    <property type="entry name" value="ELO"/>
    <property type="match status" value="1"/>
</dbReference>
<sequence>MYLRKRKRIFPAPVCTSALQHPAVVRRLVTSGFVSKFVYRKFSDMEYSEDAKQVQKVSEYVVAYDFEVYDIIGTITWFREYRIIMYATIGIYLLSVYFGQKWMKTRPAFKLAVPLFLWNLGLAFFSIICTLRGMPEFLFLLKKPHGLYLATCVGLPHNYATSFWGLAMVLSKFVELGDTAFIILRKQKLIALHWFHHAGALMIFWIGYEYYETAGRGFFVNTFVHSFMYFYYALKARGVKIPKSVSQALTTLQIMQLAYGVYGALSILYYWVRGRPCRMHFETVCLGGMVVGMFLVLFVRFYRQSYLSREKSKEN</sequence>
<keyword evidence="5 10" id="KW-0276">Fatty acid metabolism</keyword>
<feature type="transmembrane region" description="Helical" evidence="10">
    <location>
        <begin position="254"/>
        <end position="272"/>
    </location>
</feature>
<comment type="subcellular location">
    <subcellularLocation>
        <location evidence="1">Membrane</location>
        <topology evidence="1">Multi-pass membrane protein</topology>
    </subcellularLocation>
</comment>
<keyword evidence="6 10" id="KW-1133">Transmembrane helix</keyword>
<dbReference type="GO" id="GO:0005789">
    <property type="term" value="C:endoplasmic reticulum membrane"/>
    <property type="evidence" value="ECO:0007669"/>
    <property type="project" value="TreeGrafter"/>
</dbReference>
<dbReference type="GO" id="GO:0034626">
    <property type="term" value="P:fatty acid elongation, polyunsaturated fatty acid"/>
    <property type="evidence" value="ECO:0007669"/>
    <property type="project" value="TreeGrafter"/>
</dbReference>
<proteinExistence type="inferred from homology"/>
<evidence type="ECO:0000256" key="5">
    <source>
        <dbReference type="ARBA" id="ARBA00022832"/>
    </source>
</evidence>
<dbReference type="GO" id="GO:0009922">
    <property type="term" value="F:fatty acid elongase activity"/>
    <property type="evidence" value="ECO:0007669"/>
    <property type="project" value="UniProtKB-EC"/>
</dbReference>
<comment type="catalytic activity">
    <reaction evidence="10">
        <text>a very-long-chain acyl-CoA + malonyl-CoA + H(+) = a very-long-chain 3-oxoacyl-CoA + CO2 + CoA</text>
        <dbReference type="Rhea" id="RHEA:32727"/>
        <dbReference type="ChEBI" id="CHEBI:15378"/>
        <dbReference type="ChEBI" id="CHEBI:16526"/>
        <dbReference type="ChEBI" id="CHEBI:57287"/>
        <dbReference type="ChEBI" id="CHEBI:57384"/>
        <dbReference type="ChEBI" id="CHEBI:90725"/>
        <dbReference type="ChEBI" id="CHEBI:90736"/>
        <dbReference type="EC" id="2.3.1.199"/>
    </reaction>
</comment>
<gene>
    <name evidence="11" type="ORF">AFUS01_LOCUS31938</name>
</gene>
<comment type="caution">
    <text evidence="11">The sequence shown here is derived from an EMBL/GenBank/DDBJ whole genome shotgun (WGS) entry which is preliminary data.</text>
</comment>
<evidence type="ECO:0000256" key="6">
    <source>
        <dbReference type="ARBA" id="ARBA00022989"/>
    </source>
</evidence>
<dbReference type="Proteomes" id="UP000708208">
    <property type="component" value="Unassembled WGS sequence"/>
</dbReference>
<dbReference type="EMBL" id="CAJVCH010516702">
    <property type="protein sequence ID" value="CAG7821608.1"/>
    <property type="molecule type" value="Genomic_DNA"/>
</dbReference>
<dbReference type="PANTHER" id="PTHR11157:SF17">
    <property type="entry name" value="ELONGATION OF VERY LONG CHAIN FATTY ACIDS PROTEIN 6"/>
    <property type="match status" value="1"/>
</dbReference>
<evidence type="ECO:0000256" key="9">
    <source>
        <dbReference type="ARBA" id="ARBA00023160"/>
    </source>
</evidence>
<evidence type="ECO:0000256" key="1">
    <source>
        <dbReference type="ARBA" id="ARBA00004141"/>
    </source>
</evidence>
<keyword evidence="2 10" id="KW-0444">Lipid biosynthesis</keyword>
<evidence type="ECO:0000313" key="11">
    <source>
        <dbReference type="EMBL" id="CAG7821608.1"/>
    </source>
</evidence>
<keyword evidence="8 10" id="KW-0472">Membrane</keyword>
<feature type="transmembrane region" description="Helical" evidence="10">
    <location>
        <begin position="83"/>
        <end position="99"/>
    </location>
</feature>
<accession>A0A8J2PGT6</accession>
<evidence type="ECO:0000256" key="3">
    <source>
        <dbReference type="ARBA" id="ARBA00022679"/>
    </source>
</evidence>
<evidence type="ECO:0000256" key="4">
    <source>
        <dbReference type="ARBA" id="ARBA00022692"/>
    </source>
</evidence>
<evidence type="ECO:0000313" key="12">
    <source>
        <dbReference type="Proteomes" id="UP000708208"/>
    </source>
</evidence>
<feature type="transmembrane region" description="Helical" evidence="10">
    <location>
        <begin position="146"/>
        <end position="169"/>
    </location>
</feature>
<evidence type="ECO:0000256" key="10">
    <source>
        <dbReference type="RuleBase" id="RU361115"/>
    </source>
</evidence>
<dbReference type="GO" id="GO:0034625">
    <property type="term" value="P:fatty acid elongation, monounsaturated fatty acid"/>
    <property type="evidence" value="ECO:0007669"/>
    <property type="project" value="TreeGrafter"/>
</dbReference>
<evidence type="ECO:0000256" key="8">
    <source>
        <dbReference type="ARBA" id="ARBA00023136"/>
    </source>
</evidence>
<dbReference type="GO" id="GO:0019367">
    <property type="term" value="P:fatty acid elongation, saturated fatty acid"/>
    <property type="evidence" value="ECO:0007669"/>
    <property type="project" value="TreeGrafter"/>
</dbReference>
<evidence type="ECO:0000256" key="7">
    <source>
        <dbReference type="ARBA" id="ARBA00023098"/>
    </source>
</evidence>
<feature type="transmembrane region" description="Helical" evidence="10">
    <location>
        <begin position="284"/>
        <end position="302"/>
    </location>
</feature>
<feature type="transmembrane region" description="Helical" evidence="10">
    <location>
        <begin position="189"/>
        <end position="208"/>
    </location>
</feature>
<feature type="transmembrane region" description="Helical" evidence="10">
    <location>
        <begin position="214"/>
        <end position="234"/>
    </location>
</feature>
<protein>
    <recommendedName>
        <fullName evidence="10">Elongation of very long chain fatty acids protein</fullName>
        <ecNumber evidence="10">2.3.1.199</ecNumber>
    </recommendedName>
    <alternativeName>
        <fullName evidence="10">Very-long-chain 3-oxoacyl-CoA synthase</fullName>
    </alternativeName>
</protein>
<dbReference type="GO" id="GO:0030148">
    <property type="term" value="P:sphingolipid biosynthetic process"/>
    <property type="evidence" value="ECO:0007669"/>
    <property type="project" value="TreeGrafter"/>
</dbReference>
<keyword evidence="3 10" id="KW-0808">Transferase</keyword>
<keyword evidence="12" id="KW-1185">Reference proteome</keyword>